<feature type="region of interest" description="Disordered" evidence="1">
    <location>
        <begin position="37"/>
        <end position="61"/>
    </location>
</feature>
<dbReference type="HOGENOM" id="CLU_976284_0_0_5"/>
<gene>
    <name evidence="2" type="ordered locus">Saro_0406</name>
</gene>
<proteinExistence type="predicted"/>
<evidence type="ECO:0000256" key="1">
    <source>
        <dbReference type="SAM" id="MobiDB-lite"/>
    </source>
</evidence>
<dbReference type="AlphaFoldDB" id="Q2GBB9"/>
<evidence type="ECO:0000313" key="2">
    <source>
        <dbReference type="EMBL" id="ABD24854.1"/>
    </source>
</evidence>
<keyword evidence="3" id="KW-1185">Reference proteome</keyword>
<organism evidence="2 3">
    <name type="scientific">Novosphingobium aromaticivorans (strain ATCC 700278 / DSM 12444 / CCUG 56034 / CIP 105152 / NBRC 16084 / F199)</name>
    <dbReference type="NCBI Taxonomy" id="279238"/>
    <lineage>
        <taxon>Bacteria</taxon>
        <taxon>Pseudomonadati</taxon>
        <taxon>Pseudomonadota</taxon>
        <taxon>Alphaproteobacteria</taxon>
        <taxon>Sphingomonadales</taxon>
        <taxon>Sphingomonadaceae</taxon>
        <taxon>Novosphingobium</taxon>
    </lineage>
</organism>
<accession>Q2GBB9</accession>
<reference evidence="3" key="1">
    <citation type="submission" date="2006-01" db="EMBL/GenBank/DDBJ databases">
        <title>Complete sequence of Novosphingobium aromaticivorans DSM 12444.</title>
        <authorList>
            <consortium name="US DOE Joint Genome Institute"/>
            <person name="Copeland A."/>
            <person name="Lucas S."/>
            <person name="Lapidus A."/>
            <person name="Barry K."/>
            <person name="Detter J.C."/>
            <person name="Glavina T."/>
            <person name="Hammon N."/>
            <person name="Israni S."/>
            <person name="Pitluck S."/>
            <person name="Chain P."/>
            <person name="Malfatti S."/>
            <person name="Shin M."/>
            <person name="Vergez L."/>
            <person name="Schmutz J."/>
            <person name="Larimer F."/>
            <person name="Land M."/>
            <person name="Kyrpides N."/>
            <person name="Ivanova N."/>
            <person name="Fredrickson J."/>
            <person name="Balkwill D."/>
            <person name="Romine M.F."/>
            <person name="Richardson P."/>
        </authorList>
    </citation>
    <scope>NUCLEOTIDE SEQUENCE [LARGE SCALE GENOMIC DNA]</scope>
    <source>
        <strain evidence="3">ATCC 700278 / DSM 12444 / CCUG 56034 / CIP 105152 / NBRC 16084 / F199</strain>
    </source>
</reference>
<dbReference type="Proteomes" id="UP000009134">
    <property type="component" value="Chromosome"/>
</dbReference>
<dbReference type="EMBL" id="CP000248">
    <property type="protein sequence ID" value="ABD24854.1"/>
    <property type="molecule type" value="Genomic_DNA"/>
</dbReference>
<sequence>MPALSPMSPSFHTRQGKLAVLVGLAALIMSGCSSNVPGEDQAAPSDAASENVSEVAPGQPTEATRLAPIGRIDLIAAFGRASDAVAAGQALPDANRQLVGRTFSLKLPFGCDGEADKERPAWAGWTLDRNRQALKLSAAPERWTDAAWAKSIAGDMAHEAVEGFWIERPWTSSEECPAGNPASESGLPASDERQTMGIAQFFAPDSPRTFQRGSRPYAHTIRVREPADVEGRTYRFAVSGRVTGFPDGQPIHCVQDAPDRRPVCLMAVELARVSFEDPRDGTVLVEWRN</sequence>
<evidence type="ECO:0000313" key="3">
    <source>
        <dbReference type="Proteomes" id="UP000009134"/>
    </source>
</evidence>
<dbReference type="eggNOG" id="ENOG5033Y2I">
    <property type="taxonomic scope" value="Bacteria"/>
</dbReference>
<dbReference type="KEGG" id="nar:Saro_0406"/>
<protein>
    <submittedName>
        <fullName evidence="2">Uncharacterized protein</fullName>
    </submittedName>
</protein>
<name>Q2GBB9_NOVAD</name>